<keyword evidence="1" id="KW-0812">Transmembrane</keyword>
<reference evidence="2 3" key="1">
    <citation type="submission" date="2023-05" db="EMBL/GenBank/DDBJ databases">
        <title>YMD87, complete Genome.</title>
        <authorList>
            <person name="Zhang J."/>
            <person name="Xu X."/>
        </authorList>
    </citation>
    <scope>NUCLEOTIDE SEQUENCE [LARGE SCALE GENOMIC DNA]</scope>
    <source>
        <strain evidence="2 3">YMD87</strain>
    </source>
</reference>
<accession>A0ABY8QGX7</accession>
<feature type="transmembrane region" description="Helical" evidence="1">
    <location>
        <begin position="105"/>
        <end position="123"/>
    </location>
</feature>
<feature type="transmembrane region" description="Helical" evidence="1">
    <location>
        <begin position="135"/>
        <end position="157"/>
    </location>
</feature>
<evidence type="ECO:0000313" key="2">
    <source>
        <dbReference type="EMBL" id="WGW03884.1"/>
    </source>
</evidence>
<sequence length="179" mass="19947">MVERGPGHIWAMRAAYLALALLVMFMHLLPLQTTPRHFAGPDLLVALTFAWALRRPDYVPALLIAGVMLLADMLFGRPPGLWALLVLVASEWLKRRDRRMRDTTFVAEWLTVAMILFAITLAYRTVLGLLIVPGGALFLTVMQFAMTVIAYPVIVAISHVVLRVRRSAPGEIDPMGRST</sequence>
<protein>
    <submittedName>
        <fullName evidence="2">Rod shape-determining protein MreD</fullName>
    </submittedName>
</protein>
<evidence type="ECO:0000313" key="3">
    <source>
        <dbReference type="Proteomes" id="UP001241605"/>
    </source>
</evidence>
<keyword evidence="3" id="KW-1185">Reference proteome</keyword>
<gene>
    <name evidence="2" type="ORF">QF118_18515</name>
</gene>
<dbReference type="Proteomes" id="UP001241605">
    <property type="component" value="Chromosome"/>
</dbReference>
<proteinExistence type="predicted"/>
<keyword evidence="1" id="KW-0472">Membrane</keyword>
<evidence type="ECO:0000256" key="1">
    <source>
        <dbReference type="SAM" id="Phobius"/>
    </source>
</evidence>
<organism evidence="2 3">
    <name type="scientific">Tropicibacter oceani</name>
    <dbReference type="NCBI Taxonomy" id="3058420"/>
    <lineage>
        <taxon>Bacteria</taxon>
        <taxon>Pseudomonadati</taxon>
        <taxon>Pseudomonadota</taxon>
        <taxon>Alphaproteobacteria</taxon>
        <taxon>Rhodobacterales</taxon>
        <taxon>Roseobacteraceae</taxon>
        <taxon>Tropicibacter</taxon>
    </lineage>
</organism>
<feature type="transmembrane region" description="Helical" evidence="1">
    <location>
        <begin position="12"/>
        <end position="31"/>
    </location>
</feature>
<dbReference type="RefSeq" id="WP_282300514.1">
    <property type="nucleotide sequence ID" value="NZ_CP124616.1"/>
</dbReference>
<keyword evidence="1" id="KW-1133">Transmembrane helix</keyword>
<dbReference type="EMBL" id="CP124616">
    <property type="protein sequence ID" value="WGW03884.1"/>
    <property type="molecule type" value="Genomic_DNA"/>
</dbReference>
<name>A0ABY8QGX7_9RHOB</name>
<feature type="transmembrane region" description="Helical" evidence="1">
    <location>
        <begin position="74"/>
        <end position="93"/>
    </location>
</feature>